<reference evidence="16" key="1">
    <citation type="journal article" date="2014" name="Int. J. Syst. Evol. Microbiol.">
        <title>Complete genome sequence of Corynebacterium casei LMG S-19264T (=DSM 44701T), isolated from a smear-ripened cheese.</title>
        <authorList>
            <consortium name="US DOE Joint Genome Institute (JGI-PGF)"/>
            <person name="Walter F."/>
            <person name="Albersmeier A."/>
            <person name="Kalinowski J."/>
            <person name="Ruckert C."/>
        </authorList>
    </citation>
    <scope>NUCLEOTIDE SEQUENCE</scope>
    <source>
        <strain evidence="16">KCTC 42731</strain>
    </source>
</reference>
<dbReference type="GO" id="GO:0006826">
    <property type="term" value="P:iron ion transport"/>
    <property type="evidence" value="ECO:0007669"/>
    <property type="project" value="UniProtKB-KW"/>
</dbReference>
<evidence type="ECO:0000256" key="4">
    <source>
        <dbReference type="ARBA" id="ARBA00022496"/>
    </source>
</evidence>
<dbReference type="PANTHER" id="PTHR32552:SF81">
    <property type="entry name" value="TONB-DEPENDENT OUTER MEMBRANE RECEPTOR"/>
    <property type="match status" value="1"/>
</dbReference>
<dbReference type="Pfam" id="PF00593">
    <property type="entry name" value="TonB_dep_Rec_b-barrel"/>
    <property type="match status" value="1"/>
</dbReference>
<feature type="domain" description="TonB-dependent receptor plug" evidence="15">
    <location>
        <begin position="57"/>
        <end position="165"/>
    </location>
</feature>
<dbReference type="PROSITE" id="PS52016">
    <property type="entry name" value="TONB_DEPENDENT_REC_3"/>
    <property type="match status" value="1"/>
</dbReference>
<keyword evidence="6" id="KW-0408">Iron</keyword>
<dbReference type="InterPro" id="IPR012910">
    <property type="entry name" value="Plug_dom"/>
</dbReference>
<organism evidence="16 17">
    <name type="scientific">Thalassotalea marina</name>
    <dbReference type="NCBI Taxonomy" id="1673741"/>
    <lineage>
        <taxon>Bacteria</taxon>
        <taxon>Pseudomonadati</taxon>
        <taxon>Pseudomonadota</taxon>
        <taxon>Gammaproteobacteria</taxon>
        <taxon>Alteromonadales</taxon>
        <taxon>Colwelliaceae</taxon>
        <taxon>Thalassotalea</taxon>
    </lineage>
</organism>
<feature type="domain" description="TonB-dependent receptor-like beta-barrel" evidence="14">
    <location>
        <begin position="299"/>
        <end position="712"/>
    </location>
</feature>
<dbReference type="SUPFAM" id="SSF56935">
    <property type="entry name" value="Porins"/>
    <property type="match status" value="1"/>
</dbReference>
<feature type="signal peptide" evidence="13">
    <location>
        <begin position="1"/>
        <end position="23"/>
    </location>
</feature>
<keyword evidence="9 11" id="KW-0472">Membrane</keyword>
<keyword evidence="5 11" id="KW-0812">Transmembrane</keyword>
<evidence type="ECO:0000256" key="11">
    <source>
        <dbReference type="PROSITE-ProRule" id="PRU01360"/>
    </source>
</evidence>
<feature type="chain" id="PRO_5037747563" evidence="13">
    <location>
        <begin position="24"/>
        <end position="749"/>
    </location>
</feature>
<dbReference type="EMBL" id="BNCK01000007">
    <property type="protein sequence ID" value="GHG00036.1"/>
    <property type="molecule type" value="Genomic_DNA"/>
</dbReference>
<evidence type="ECO:0000256" key="1">
    <source>
        <dbReference type="ARBA" id="ARBA00004571"/>
    </source>
</evidence>
<keyword evidence="8 12" id="KW-0798">TonB box</keyword>
<evidence type="ECO:0000256" key="7">
    <source>
        <dbReference type="ARBA" id="ARBA00023065"/>
    </source>
</evidence>
<keyword evidence="4" id="KW-0410">Iron transport</keyword>
<keyword evidence="13" id="KW-0732">Signal</keyword>
<protein>
    <submittedName>
        <fullName evidence="16">TonB-dependent receptor</fullName>
    </submittedName>
</protein>
<dbReference type="InterPro" id="IPR036942">
    <property type="entry name" value="Beta-barrel_TonB_sf"/>
</dbReference>
<keyword evidence="7" id="KW-0406">Ion transport</keyword>
<dbReference type="PANTHER" id="PTHR32552">
    <property type="entry name" value="FERRICHROME IRON RECEPTOR-RELATED"/>
    <property type="match status" value="1"/>
</dbReference>
<accession>A0A919EMZ0</accession>
<evidence type="ECO:0000313" key="16">
    <source>
        <dbReference type="EMBL" id="GHG00036.1"/>
    </source>
</evidence>
<comment type="caution">
    <text evidence="16">The sequence shown here is derived from an EMBL/GenBank/DDBJ whole genome shotgun (WGS) entry which is preliminary data.</text>
</comment>
<dbReference type="Proteomes" id="UP000623842">
    <property type="component" value="Unassembled WGS sequence"/>
</dbReference>
<evidence type="ECO:0000259" key="14">
    <source>
        <dbReference type="Pfam" id="PF00593"/>
    </source>
</evidence>
<dbReference type="InterPro" id="IPR039426">
    <property type="entry name" value="TonB-dep_rcpt-like"/>
</dbReference>
<keyword evidence="16" id="KW-0675">Receptor</keyword>
<dbReference type="Pfam" id="PF07715">
    <property type="entry name" value="Plug"/>
    <property type="match status" value="1"/>
</dbReference>
<dbReference type="Gene3D" id="2.40.170.20">
    <property type="entry name" value="TonB-dependent receptor, beta-barrel domain"/>
    <property type="match status" value="1"/>
</dbReference>
<dbReference type="GO" id="GO:0009279">
    <property type="term" value="C:cell outer membrane"/>
    <property type="evidence" value="ECO:0007669"/>
    <property type="project" value="UniProtKB-SubCell"/>
</dbReference>
<evidence type="ECO:0000256" key="6">
    <source>
        <dbReference type="ARBA" id="ARBA00023004"/>
    </source>
</evidence>
<reference evidence="16" key="2">
    <citation type="submission" date="2020-09" db="EMBL/GenBank/DDBJ databases">
        <authorList>
            <person name="Sun Q."/>
            <person name="Kim S."/>
        </authorList>
    </citation>
    <scope>NUCLEOTIDE SEQUENCE</scope>
    <source>
        <strain evidence="16">KCTC 42731</strain>
    </source>
</reference>
<dbReference type="AlphaFoldDB" id="A0A919EMZ0"/>
<evidence type="ECO:0000259" key="15">
    <source>
        <dbReference type="Pfam" id="PF07715"/>
    </source>
</evidence>
<keyword evidence="2 11" id="KW-0813">Transport</keyword>
<evidence type="ECO:0000256" key="2">
    <source>
        <dbReference type="ARBA" id="ARBA00022448"/>
    </source>
</evidence>
<dbReference type="InterPro" id="IPR000531">
    <property type="entry name" value="Beta-barrel_TonB"/>
</dbReference>
<keyword evidence="17" id="KW-1185">Reference proteome</keyword>
<evidence type="ECO:0000256" key="9">
    <source>
        <dbReference type="ARBA" id="ARBA00023136"/>
    </source>
</evidence>
<evidence type="ECO:0000256" key="5">
    <source>
        <dbReference type="ARBA" id="ARBA00022692"/>
    </source>
</evidence>
<evidence type="ECO:0000256" key="13">
    <source>
        <dbReference type="SAM" id="SignalP"/>
    </source>
</evidence>
<dbReference type="RefSeq" id="WP_189772412.1">
    <property type="nucleotide sequence ID" value="NZ_BNCK01000007.1"/>
</dbReference>
<comment type="similarity">
    <text evidence="11 12">Belongs to the TonB-dependent receptor family.</text>
</comment>
<evidence type="ECO:0000256" key="10">
    <source>
        <dbReference type="ARBA" id="ARBA00023237"/>
    </source>
</evidence>
<evidence type="ECO:0000256" key="3">
    <source>
        <dbReference type="ARBA" id="ARBA00022452"/>
    </source>
</evidence>
<comment type="subcellular location">
    <subcellularLocation>
        <location evidence="1 11">Cell outer membrane</location>
        <topology evidence="1 11">Multi-pass membrane protein</topology>
    </subcellularLocation>
</comment>
<gene>
    <name evidence="16" type="primary">fyuA</name>
    <name evidence="16" type="ORF">GCM10017161_30800</name>
</gene>
<evidence type="ECO:0000313" key="17">
    <source>
        <dbReference type="Proteomes" id="UP000623842"/>
    </source>
</evidence>
<proteinExistence type="inferred from homology"/>
<name>A0A919EMZ0_9GAMM</name>
<evidence type="ECO:0000256" key="8">
    <source>
        <dbReference type="ARBA" id="ARBA00023077"/>
    </source>
</evidence>
<keyword evidence="10 11" id="KW-0998">Cell outer membrane</keyword>
<sequence length="749" mass="83485">MLIQNKTSFAVLTAFVFSSQLFANDRPEASLEPEASVSDQDMEIIEVYAQKRLQKITDVSVAVTALNSDSITRLQLKDTTQLASLVPSMKTTNNAGEGTPPALNIRGVGMIDYNTSTVSPIAIYNDGVVSGSANNLSVNLFDLEHVEVLRGPQGTLFGRNTTGGAILLRSKKPEETFGGYVNASVAQHDHQQLTTALNMPLTDNTGARLAVNHHDYQFSTNNLMPNQPDGGLKQTSARLMVVSTFDDLTATIKFEHADWRGKPKPIASNGILKTDGSGLCSPSQAGSSMCQDQLGNQVGGNDFWDVNADTADRTHDSEIWGASITLDWQLSNQVLISSITAIRELDRFHSWDSDGPANFIEGTMGTDNKLLSQEFNLAYENQNLFWQTGLFFLNEKIDQDSSFDLARDLRAIPAAAANALNFFYDNELENESWAIYSQFDYQLNDSFLFTAGLRFTEEETRYHANADLDTAFGIFQDYWDISGNVDDEELSGKLALIKTLSANNSLYASYTRGYKSGGYNAGYSISEQQAKDSTYAPETLNAYEVGLKLNSPKRELQWHVAAFYYDYQDQQVFVNVPDRQVPYHLLKNAGDSIIYGLDSELVYTPSSNLQFMLNIGYLPKAQTGSFEQGDLVVNQTRLPFSSRWNVSTRAIYETNVWQRQLTVELAADYQSDFYFDQNENPYTEQQAYTVINGRISYQAHPDLLLSIWGKNLTNTEYAELRFDSIAALKAVTELKGESRQLGVEIMYSF</sequence>
<evidence type="ECO:0000256" key="12">
    <source>
        <dbReference type="RuleBase" id="RU003357"/>
    </source>
</evidence>
<keyword evidence="3 11" id="KW-1134">Transmembrane beta strand</keyword>